<dbReference type="SUPFAM" id="SSF53613">
    <property type="entry name" value="Ribokinase-like"/>
    <property type="match status" value="1"/>
</dbReference>
<dbReference type="GO" id="GO:0009228">
    <property type="term" value="P:thiamine biosynthetic process"/>
    <property type="evidence" value="ECO:0007669"/>
    <property type="project" value="UniProtKB-KW"/>
</dbReference>
<comment type="similarity">
    <text evidence="11">Belongs to the Thz kinase family.</text>
</comment>
<dbReference type="UniPathway" id="UPA00060">
    <property type="reaction ID" value="UER00139"/>
</dbReference>
<feature type="chain" id="PRO_5020479890" description="Hydroxyethylthiazole kinase" evidence="12">
    <location>
        <begin position="22"/>
        <end position="257"/>
    </location>
</feature>
<dbReference type="GO" id="GO:0000287">
    <property type="term" value="F:magnesium ion binding"/>
    <property type="evidence" value="ECO:0007669"/>
    <property type="project" value="UniProtKB-UniRule"/>
</dbReference>
<dbReference type="EC" id="2.7.1.50" evidence="11"/>
<comment type="pathway">
    <text evidence="3 11">Cofactor biosynthesis; thiamine diphosphate biosynthesis; 4-methyl-5-(2-phosphoethyl)-thiazole from 5-(2-hydroxyethyl)-4-methylthiazole: step 1/1.</text>
</comment>
<organism evidence="13 14">
    <name type="scientific">Aminivibrio pyruvatiphilus</name>
    <dbReference type="NCBI Taxonomy" id="1005740"/>
    <lineage>
        <taxon>Bacteria</taxon>
        <taxon>Thermotogati</taxon>
        <taxon>Synergistota</taxon>
        <taxon>Synergistia</taxon>
        <taxon>Synergistales</taxon>
        <taxon>Aminobacteriaceae</taxon>
        <taxon>Aminivibrio</taxon>
    </lineage>
</organism>
<comment type="cofactor">
    <cofactor evidence="2 11">
        <name>Mg(2+)</name>
        <dbReference type="ChEBI" id="CHEBI:18420"/>
    </cofactor>
</comment>
<dbReference type="NCBIfam" id="NF006830">
    <property type="entry name" value="PRK09355.1"/>
    <property type="match status" value="1"/>
</dbReference>
<evidence type="ECO:0000256" key="8">
    <source>
        <dbReference type="ARBA" id="ARBA00022840"/>
    </source>
</evidence>
<evidence type="ECO:0000256" key="11">
    <source>
        <dbReference type="HAMAP-Rule" id="MF_00228"/>
    </source>
</evidence>
<feature type="signal peptide" evidence="12">
    <location>
        <begin position="1"/>
        <end position="21"/>
    </location>
</feature>
<evidence type="ECO:0000256" key="2">
    <source>
        <dbReference type="ARBA" id="ARBA00001946"/>
    </source>
</evidence>
<evidence type="ECO:0000256" key="1">
    <source>
        <dbReference type="ARBA" id="ARBA00001771"/>
    </source>
</evidence>
<dbReference type="Gene3D" id="3.40.1190.20">
    <property type="match status" value="1"/>
</dbReference>
<evidence type="ECO:0000256" key="4">
    <source>
        <dbReference type="ARBA" id="ARBA00022679"/>
    </source>
</evidence>
<comment type="caution">
    <text evidence="13">The sequence shown here is derived from an EMBL/GenBank/DDBJ whole genome shotgun (WGS) entry which is preliminary data.</text>
</comment>
<keyword evidence="5 11" id="KW-0479">Metal-binding</keyword>
<evidence type="ECO:0000313" key="13">
    <source>
        <dbReference type="EMBL" id="TDY55334.1"/>
    </source>
</evidence>
<evidence type="ECO:0000256" key="3">
    <source>
        <dbReference type="ARBA" id="ARBA00004868"/>
    </source>
</evidence>
<evidence type="ECO:0000256" key="9">
    <source>
        <dbReference type="ARBA" id="ARBA00022842"/>
    </source>
</evidence>
<accession>A0A4R8M2B9</accession>
<feature type="binding site" evidence="11">
    <location>
        <position position="105"/>
    </location>
    <ligand>
        <name>ATP</name>
        <dbReference type="ChEBI" id="CHEBI:30616"/>
    </ligand>
</feature>
<evidence type="ECO:0000256" key="7">
    <source>
        <dbReference type="ARBA" id="ARBA00022777"/>
    </source>
</evidence>
<gene>
    <name evidence="11" type="primary">thiM</name>
    <name evidence="13" type="ORF">C8D99_12514</name>
</gene>
<dbReference type="InterPro" id="IPR000417">
    <property type="entry name" value="Hyethyz_kinase"/>
</dbReference>
<dbReference type="GO" id="GO:0004417">
    <property type="term" value="F:hydroxyethylthiazole kinase activity"/>
    <property type="evidence" value="ECO:0007669"/>
    <property type="project" value="UniProtKB-UniRule"/>
</dbReference>
<keyword evidence="6 11" id="KW-0547">Nucleotide-binding</keyword>
<evidence type="ECO:0000256" key="5">
    <source>
        <dbReference type="ARBA" id="ARBA00022723"/>
    </source>
</evidence>
<dbReference type="HAMAP" id="MF_00228">
    <property type="entry name" value="Thz_kinase"/>
    <property type="match status" value="1"/>
</dbReference>
<dbReference type="InterPro" id="IPR029056">
    <property type="entry name" value="Ribokinase-like"/>
</dbReference>
<sequence length="257" mass="25925">MRRLRPLVYTITSFVSASFQADGTLAAGGSPVMSRCPREAAELAASADSLVINTGTPDGSALLAMKRAMKAGKNIVFDSVGYGATTFRTAAVDMLLSAVSPSVIKGNYGEIRLLAGEPGEVRGVDSGSESAPPVPAMRALAGRTGALICATGPVDVLADETSALFFPGGSPLMAKISGGGCLLGSLMGVLISRGPAPAAASAAIVMLRLAAERAEERAMGPGSFRAALLDELASLSPEDLMSQGRRLCAPPEGGSGA</sequence>
<dbReference type="EMBL" id="SORI01000025">
    <property type="protein sequence ID" value="TDY55334.1"/>
    <property type="molecule type" value="Genomic_DNA"/>
</dbReference>
<proteinExistence type="inferred from homology"/>
<dbReference type="PIRSF" id="PIRSF000513">
    <property type="entry name" value="Thz_kinase"/>
    <property type="match status" value="1"/>
</dbReference>
<dbReference type="AlphaFoldDB" id="A0A4R8M2B9"/>
<reference evidence="13 14" key="1">
    <citation type="submission" date="2019-03" db="EMBL/GenBank/DDBJ databases">
        <title>Genomic Encyclopedia of Type Strains, Phase IV (KMG-IV): sequencing the most valuable type-strain genomes for metagenomic binning, comparative biology and taxonomic classification.</title>
        <authorList>
            <person name="Goeker M."/>
        </authorList>
    </citation>
    <scope>NUCLEOTIDE SEQUENCE [LARGE SCALE GENOMIC DNA]</scope>
    <source>
        <strain evidence="13 14">DSM 25964</strain>
    </source>
</reference>
<dbReference type="GO" id="GO:0005524">
    <property type="term" value="F:ATP binding"/>
    <property type="evidence" value="ECO:0007669"/>
    <property type="project" value="UniProtKB-UniRule"/>
</dbReference>
<keyword evidence="10 11" id="KW-0784">Thiamine biosynthesis</keyword>
<comment type="catalytic activity">
    <reaction evidence="1 11">
        <text>5-(2-hydroxyethyl)-4-methylthiazole + ATP = 4-methyl-5-(2-phosphooxyethyl)-thiazole + ADP + H(+)</text>
        <dbReference type="Rhea" id="RHEA:24212"/>
        <dbReference type="ChEBI" id="CHEBI:15378"/>
        <dbReference type="ChEBI" id="CHEBI:17957"/>
        <dbReference type="ChEBI" id="CHEBI:30616"/>
        <dbReference type="ChEBI" id="CHEBI:58296"/>
        <dbReference type="ChEBI" id="CHEBI:456216"/>
        <dbReference type="EC" id="2.7.1.50"/>
    </reaction>
</comment>
<comment type="function">
    <text evidence="11">Catalyzes the phosphorylation of the hydroxyl group of 4-methyl-5-beta-hydroxyethylthiazole (THZ).</text>
</comment>
<evidence type="ECO:0000256" key="10">
    <source>
        <dbReference type="ARBA" id="ARBA00022977"/>
    </source>
</evidence>
<dbReference type="Pfam" id="PF02110">
    <property type="entry name" value="HK"/>
    <property type="match status" value="1"/>
</dbReference>
<evidence type="ECO:0000313" key="14">
    <source>
        <dbReference type="Proteomes" id="UP000295066"/>
    </source>
</evidence>
<feature type="binding site" evidence="11">
    <location>
        <position position="178"/>
    </location>
    <ligand>
        <name>substrate</name>
    </ligand>
</feature>
<keyword evidence="8 11" id="KW-0067">ATP-binding</keyword>
<keyword evidence="4 11" id="KW-0808">Transferase</keyword>
<keyword evidence="7 11" id="KW-0418">Kinase</keyword>
<dbReference type="GO" id="GO:0009229">
    <property type="term" value="P:thiamine diphosphate biosynthetic process"/>
    <property type="evidence" value="ECO:0007669"/>
    <property type="project" value="UniProtKB-UniRule"/>
</dbReference>
<protein>
    <recommendedName>
        <fullName evidence="11">Hydroxyethylthiazole kinase</fullName>
        <ecNumber evidence="11">2.7.1.50</ecNumber>
    </recommendedName>
    <alternativeName>
        <fullName evidence="11">4-methyl-5-beta-hydroxyethylthiazole kinase</fullName>
        <shortName evidence="11">TH kinase</shortName>
        <shortName evidence="11">Thz kinase</shortName>
    </alternativeName>
</protein>
<keyword evidence="12" id="KW-0732">Signal</keyword>
<keyword evidence="14" id="KW-1185">Reference proteome</keyword>
<evidence type="ECO:0000256" key="6">
    <source>
        <dbReference type="ARBA" id="ARBA00022741"/>
    </source>
</evidence>
<feature type="binding site" evidence="11">
    <location>
        <position position="151"/>
    </location>
    <ligand>
        <name>ATP</name>
        <dbReference type="ChEBI" id="CHEBI:30616"/>
    </ligand>
</feature>
<name>A0A4R8M2B9_9BACT</name>
<dbReference type="PRINTS" id="PR01099">
    <property type="entry name" value="HYETHTZKNASE"/>
</dbReference>
<keyword evidence="9 11" id="KW-0460">Magnesium</keyword>
<evidence type="ECO:0000256" key="12">
    <source>
        <dbReference type="SAM" id="SignalP"/>
    </source>
</evidence>
<dbReference type="Proteomes" id="UP000295066">
    <property type="component" value="Unassembled WGS sequence"/>
</dbReference>
<dbReference type="CDD" id="cd01170">
    <property type="entry name" value="THZ_kinase"/>
    <property type="match status" value="1"/>
</dbReference>
<feature type="binding site" evidence="11">
    <location>
        <position position="33"/>
    </location>
    <ligand>
        <name>substrate</name>
    </ligand>
</feature>